<evidence type="ECO:0000313" key="2">
    <source>
        <dbReference type="EMBL" id="OLF54200.1"/>
    </source>
</evidence>
<sequence length="279" mass="31144">MSDLTHSEQDWIDAGARDLHMAVIVEQALLAPEQRTALLELEGTRWPLMYQAELAELRQDGPLLLDMSGQPFERLMAIGERLGASLAGWLSSTLPANRLATHLGDALVCQDANGAVLLIRSYSAEVVPLLHQQTEQPWQRWLFGPLDAWWVNDAGTWQRFAGPAHSEVPDYQPIRLDEPMMHSLQHDAQAEQLLAQTENIAPEAFASDCHGERLQQVQALLETARTQGLEQPEDQSFFVLYSLIARSPLHQRADWSEILSQVSDERATLENALAAQEGA</sequence>
<dbReference type="AlphaFoldDB" id="A0A1Q8EQZ2"/>
<dbReference type="Pfam" id="PF13503">
    <property type="entry name" value="DUF4123"/>
    <property type="match status" value="1"/>
</dbReference>
<dbReference type="RefSeq" id="WP_075119744.1">
    <property type="nucleotide sequence ID" value="NZ_MSCT01000010.1"/>
</dbReference>
<name>A0A1Q8EQZ2_9PSED</name>
<evidence type="ECO:0000313" key="3">
    <source>
        <dbReference type="Proteomes" id="UP000185578"/>
    </source>
</evidence>
<dbReference type="InterPro" id="IPR025391">
    <property type="entry name" value="DUF4123"/>
</dbReference>
<reference evidence="2 3" key="1">
    <citation type="submission" date="2016-12" db="EMBL/GenBank/DDBJ databases">
        <authorList>
            <person name="Song W.-J."/>
            <person name="Kurnit D.M."/>
        </authorList>
    </citation>
    <scope>NUCLEOTIDE SEQUENCE [LARGE SCALE GENOMIC DNA]</scope>
    <source>
        <strain evidence="2 3">PCL1601</strain>
    </source>
</reference>
<comment type="caution">
    <text evidence="2">The sequence shown here is derived from an EMBL/GenBank/DDBJ whole genome shotgun (WGS) entry which is preliminary data.</text>
</comment>
<dbReference type="EMBL" id="MSCT01000010">
    <property type="protein sequence ID" value="OLF54200.1"/>
    <property type="molecule type" value="Genomic_DNA"/>
</dbReference>
<evidence type="ECO:0000259" key="1">
    <source>
        <dbReference type="Pfam" id="PF13503"/>
    </source>
</evidence>
<gene>
    <name evidence="2" type="ORF">BTN82_14190</name>
</gene>
<organism evidence="2 3">
    <name type="scientific">Pseudomonas chlororaphis</name>
    <dbReference type="NCBI Taxonomy" id="587753"/>
    <lineage>
        <taxon>Bacteria</taxon>
        <taxon>Pseudomonadati</taxon>
        <taxon>Pseudomonadota</taxon>
        <taxon>Gammaproteobacteria</taxon>
        <taxon>Pseudomonadales</taxon>
        <taxon>Pseudomonadaceae</taxon>
        <taxon>Pseudomonas</taxon>
    </lineage>
</organism>
<proteinExistence type="predicted"/>
<accession>A0A1Q8EQZ2</accession>
<protein>
    <recommendedName>
        <fullName evidence="1">DUF4123 domain-containing protein</fullName>
    </recommendedName>
</protein>
<dbReference type="Proteomes" id="UP000185578">
    <property type="component" value="Unassembled WGS sequence"/>
</dbReference>
<dbReference type="OrthoDB" id="6801318at2"/>
<feature type="domain" description="DUF4123" evidence="1">
    <location>
        <begin position="29"/>
        <end position="136"/>
    </location>
</feature>